<accession>B9S1K4</accession>
<organism evidence="1 2">
    <name type="scientific">Ricinus communis</name>
    <name type="common">Castor bean</name>
    <dbReference type="NCBI Taxonomy" id="3988"/>
    <lineage>
        <taxon>Eukaryota</taxon>
        <taxon>Viridiplantae</taxon>
        <taxon>Streptophyta</taxon>
        <taxon>Embryophyta</taxon>
        <taxon>Tracheophyta</taxon>
        <taxon>Spermatophyta</taxon>
        <taxon>Magnoliopsida</taxon>
        <taxon>eudicotyledons</taxon>
        <taxon>Gunneridae</taxon>
        <taxon>Pentapetalae</taxon>
        <taxon>rosids</taxon>
        <taxon>fabids</taxon>
        <taxon>Malpighiales</taxon>
        <taxon>Euphorbiaceae</taxon>
        <taxon>Acalyphoideae</taxon>
        <taxon>Acalypheae</taxon>
        <taxon>Ricinus</taxon>
    </lineage>
</organism>
<dbReference type="EMBL" id="EQ973844">
    <property type="protein sequence ID" value="EEF42473.1"/>
    <property type="molecule type" value="Genomic_DNA"/>
</dbReference>
<name>B9S1K4_RICCO</name>
<protein>
    <submittedName>
        <fullName evidence="1">Uncharacterized protein</fullName>
    </submittedName>
</protein>
<dbReference type="InParanoid" id="B9S1K4"/>
<dbReference type="AlphaFoldDB" id="B9S1K4"/>
<evidence type="ECO:0000313" key="2">
    <source>
        <dbReference type="Proteomes" id="UP000008311"/>
    </source>
</evidence>
<proteinExistence type="predicted"/>
<sequence>MPVGFKVVPDLDLNCFFSFHKTWSKFASGQIASTTELFHFKKCSIGGGVMQNFSEIGVGSLVHLFNALLMQHPVKVFGKMSSGRDSNICGAVAGLNPCLFPPSMSAYYLEVVGLALNKAVKLIHQNHSGFVLSITLADN</sequence>
<reference evidence="2" key="1">
    <citation type="journal article" date="2010" name="Nat. Biotechnol.">
        <title>Draft genome sequence of the oilseed species Ricinus communis.</title>
        <authorList>
            <person name="Chan A.P."/>
            <person name="Crabtree J."/>
            <person name="Zhao Q."/>
            <person name="Lorenzi H."/>
            <person name="Orvis J."/>
            <person name="Puiu D."/>
            <person name="Melake-Berhan A."/>
            <person name="Jones K.M."/>
            <person name="Redman J."/>
            <person name="Chen G."/>
            <person name="Cahoon E.B."/>
            <person name="Gedil M."/>
            <person name="Stanke M."/>
            <person name="Haas B.J."/>
            <person name="Wortman J.R."/>
            <person name="Fraser-Liggett C.M."/>
            <person name="Ravel J."/>
            <person name="Rabinowicz P.D."/>
        </authorList>
    </citation>
    <scope>NUCLEOTIDE SEQUENCE [LARGE SCALE GENOMIC DNA]</scope>
    <source>
        <strain evidence="2">cv. Hale</strain>
    </source>
</reference>
<gene>
    <name evidence="1" type="ORF">RCOM_0865740</name>
</gene>
<dbReference type="Proteomes" id="UP000008311">
    <property type="component" value="Unassembled WGS sequence"/>
</dbReference>
<keyword evidence="2" id="KW-1185">Reference proteome</keyword>
<evidence type="ECO:0000313" key="1">
    <source>
        <dbReference type="EMBL" id="EEF42473.1"/>
    </source>
</evidence>